<gene>
    <name evidence="3" type="ORF">EJB05_42768</name>
</gene>
<feature type="domain" description="F-box" evidence="2">
    <location>
        <begin position="44"/>
        <end position="96"/>
    </location>
</feature>
<dbReference type="AlphaFoldDB" id="A0A5J9TD80"/>
<accession>A0A5J9TD80</accession>
<proteinExistence type="predicted"/>
<feature type="non-terminal residue" evidence="3">
    <location>
        <position position="1"/>
    </location>
</feature>
<dbReference type="InterPro" id="IPR011043">
    <property type="entry name" value="Gal_Oxase/kelch_b-propeller"/>
</dbReference>
<organism evidence="3 4">
    <name type="scientific">Eragrostis curvula</name>
    <name type="common">weeping love grass</name>
    <dbReference type="NCBI Taxonomy" id="38414"/>
    <lineage>
        <taxon>Eukaryota</taxon>
        <taxon>Viridiplantae</taxon>
        <taxon>Streptophyta</taxon>
        <taxon>Embryophyta</taxon>
        <taxon>Tracheophyta</taxon>
        <taxon>Spermatophyta</taxon>
        <taxon>Magnoliopsida</taxon>
        <taxon>Liliopsida</taxon>
        <taxon>Poales</taxon>
        <taxon>Poaceae</taxon>
        <taxon>PACMAD clade</taxon>
        <taxon>Chloridoideae</taxon>
        <taxon>Eragrostideae</taxon>
        <taxon>Eragrostidinae</taxon>
        <taxon>Eragrostis</taxon>
    </lineage>
</organism>
<dbReference type="PANTHER" id="PTHR32133:SF408">
    <property type="entry name" value="OS07G0120400 PROTEIN"/>
    <property type="match status" value="1"/>
</dbReference>
<evidence type="ECO:0000313" key="4">
    <source>
        <dbReference type="Proteomes" id="UP000324897"/>
    </source>
</evidence>
<keyword evidence="4" id="KW-1185">Reference proteome</keyword>
<comment type="caution">
    <text evidence="3">The sequence shown here is derived from an EMBL/GenBank/DDBJ whole genome shotgun (WGS) entry which is preliminary data.</text>
</comment>
<name>A0A5J9TD80_9POAL</name>
<dbReference type="Proteomes" id="UP000324897">
    <property type="component" value="Chromosome 3"/>
</dbReference>
<protein>
    <recommendedName>
        <fullName evidence="2">F-box domain-containing protein</fullName>
    </recommendedName>
</protein>
<feature type="chain" id="PRO_5023808575" description="F-box domain-containing protein" evidence="1">
    <location>
        <begin position="26"/>
        <end position="411"/>
    </location>
</feature>
<evidence type="ECO:0000259" key="2">
    <source>
        <dbReference type="PROSITE" id="PS50181"/>
    </source>
</evidence>
<dbReference type="OrthoDB" id="585240at2759"/>
<dbReference type="PANTHER" id="PTHR32133">
    <property type="entry name" value="OS07G0120400 PROTEIN"/>
    <property type="match status" value="1"/>
</dbReference>
<dbReference type="Gramene" id="TVU09305">
    <property type="protein sequence ID" value="TVU09305"/>
    <property type="gene ID" value="EJB05_42768"/>
</dbReference>
<dbReference type="Pfam" id="PF00646">
    <property type="entry name" value="F-box"/>
    <property type="match status" value="1"/>
</dbReference>
<evidence type="ECO:0000313" key="3">
    <source>
        <dbReference type="EMBL" id="TVU09305.1"/>
    </source>
</evidence>
<reference evidence="3 4" key="1">
    <citation type="journal article" date="2019" name="Sci. Rep.">
        <title>A high-quality genome of Eragrostis curvula grass provides insights into Poaceae evolution and supports new strategies to enhance forage quality.</title>
        <authorList>
            <person name="Carballo J."/>
            <person name="Santos B.A.C.M."/>
            <person name="Zappacosta D."/>
            <person name="Garbus I."/>
            <person name="Selva J.P."/>
            <person name="Gallo C.A."/>
            <person name="Diaz A."/>
            <person name="Albertini E."/>
            <person name="Caccamo M."/>
            <person name="Echenique V."/>
        </authorList>
    </citation>
    <scope>NUCLEOTIDE SEQUENCE [LARGE SCALE GENOMIC DNA]</scope>
    <source>
        <strain evidence="4">cv. Victoria</strain>
        <tissue evidence="3">Leaf</tissue>
    </source>
</reference>
<sequence length="411" mass="46333">MAAGMLSRIRLLVVILIGSLKIGAPQNPSLVPSTTDEKHIMIQPQPLVELFDDIIAEILLRLPPEEPFNLVRASLVCETWRRILFDSAFNHRYRKFHGSPPLLGFFHNINLTTTPLFVSTTITALPFSLPVSRPKYSRILDSRHGRVLISGSFGRIIVWNPITNRQKRVPEAAYTSHWEPVTGAVLCARAGCNHLVCNDGPFLVVSLGNNYTDGFMWARVYSSETNTWGTTMTITFPQFVYIEMSSSILVRETLYFIVENGRRIVKCDLARQCLFMTDAPGETSGIVVSTEVGELGFASIEGFDLYLWSLETGVEGRAQWTQPRVIHLKTLLSADVDVSLFSLDVIGFAEAIGTIFISTDFAVFTFELHSQRARRVGKRETYYSIVPYTSFYTPDMLRSNRKMHHENAIDL</sequence>
<evidence type="ECO:0000256" key="1">
    <source>
        <dbReference type="SAM" id="SignalP"/>
    </source>
</evidence>
<dbReference type="InterPro" id="IPR001810">
    <property type="entry name" value="F-box_dom"/>
</dbReference>
<dbReference type="Gene3D" id="1.20.1280.50">
    <property type="match status" value="1"/>
</dbReference>
<dbReference type="SUPFAM" id="SSF50965">
    <property type="entry name" value="Galactose oxidase, central domain"/>
    <property type="match status" value="1"/>
</dbReference>
<dbReference type="SUPFAM" id="SSF81383">
    <property type="entry name" value="F-box domain"/>
    <property type="match status" value="1"/>
</dbReference>
<dbReference type="EMBL" id="RWGY01000039">
    <property type="protein sequence ID" value="TVU09305.1"/>
    <property type="molecule type" value="Genomic_DNA"/>
</dbReference>
<dbReference type="PROSITE" id="PS50181">
    <property type="entry name" value="FBOX"/>
    <property type="match status" value="1"/>
</dbReference>
<dbReference type="InterPro" id="IPR036047">
    <property type="entry name" value="F-box-like_dom_sf"/>
</dbReference>
<keyword evidence="1" id="KW-0732">Signal</keyword>
<feature type="signal peptide" evidence="1">
    <location>
        <begin position="1"/>
        <end position="25"/>
    </location>
</feature>